<evidence type="ECO:0000313" key="2">
    <source>
        <dbReference type="Proteomes" id="UP000703269"/>
    </source>
</evidence>
<sequence>MRTLTTIARGAYLARRLASRKRADCTTLQQALDEGLKLYKWDGKSPNPLVDALHYVCGTLGGIPGAVDEWADNLKKADSAMSAAAEALNFKTSDRRGSFGTMAYGTSYGGGQKRPGLLCHSKHNLSILQHLMADRSIQRIVSFQSSVFAFYAPKLYRDYATNMDALHQKYPELKYNWRTSVFPAVSFNFGPRAVTVEHRDHGNRAVGWCAITAGGNYDPRLGGHLILRELGIVIEFPPGATICIPSACLTHGNVPIRDGETRWSITQYAAGGLFRFVDYGFRTWAQLKQAGNGLADKVLEERDGRWLKELELLSKIEELHADRENAGLLK</sequence>
<dbReference type="Gene3D" id="3.60.130.30">
    <property type="match status" value="1"/>
</dbReference>
<protein>
    <submittedName>
        <fullName evidence="1">Uncharacterized protein</fullName>
    </submittedName>
</protein>
<evidence type="ECO:0000313" key="1">
    <source>
        <dbReference type="EMBL" id="GJE89727.1"/>
    </source>
</evidence>
<dbReference type="AlphaFoldDB" id="A0A9P3LDA7"/>
<name>A0A9P3LDA7_9APHY</name>
<proteinExistence type="predicted"/>
<keyword evidence="2" id="KW-1185">Reference proteome</keyword>
<dbReference type="Proteomes" id="UP000703269">
    <property type="component" value="Unassembled WGS sequence"/>
</dbReference>
<dbReference type="OrthoDB" id="2797114at2759"/>
<organism evidence="1 2">
    <name type="scientific">Phanerochaete sordida</name>
    <dbReference type="NCBI Taxonomy" id="48140"/>
    <lineage>
        <taxon>Eukaryota</taxon>
        <taxon>Fungi</taxon>
        <taxon>Dikarya</taxon>
        <taxon>Basidiomycota</taxon>
        <taxon>Agaricomycotina</taxon>
        <taxon>Agaricomycetes</taxon>
        <taxon>Polyporales</taxon>
        <taxon>Phanerochaetaceae</taxon>
        <taxon>Phanerochaete</taxon>
    </lineage>
</organism>
<accession>A0A9P3LDA7</accession>
<gene>
    <name evidence="1" type="ORF">PsYK624_058330</name>
</gene>
<reference evidence="1 2" key="1">
    <citation type="submission" date="2021-08" db="EMBL/GenBank/DDBJ databases">
        <title>Draft Genome Sequence of Phanerochaete sordida strain YK-624.</title>
        <authorList>
            <person name="Mori T."/>
            <person name="Dohra H."/>
            <person name="Suzuki T."/>
            <person name="Kawagishi H."/>
            <person name="Hirai H."/>
        </authorList>
    </citation>
    <scope>NUCLEOTIDE SEQUENCE [LARGE SCALE GENOMIC DNA]</scope>
    <source>
        <strain evidence="1 2">YK-624</strain>
    </source>
</reference>
<dbReference type="EMBL" id="BPQB01000013">
    <property type="protein sequence ID" value="GJE89727.1"/>
    <property type="molecule type" value="Genomic_DNA"/>
</dbReference>
<comment type="caution">
    <text evidence="1">The sequence shown here is derived from an EMBL/GenBank/DDBJ whole genome shotgun (WGS) entry which is preliminary data.</text>
</comment>